<dbReference type="RefSeq" id="WP_190946718.1">
    <property type="nucleotide sequence ID" value="NZ_JACJSI010000356.1"/>
</dbReference>
<name>A0ABR8E5P8_9NOSO</name>
<proteinExistence type="predicted"/>
<evidence type="ECO:0000256" key="3">
    <source>
        <dbReference type="ARBA" id="ARBA00022692"/>
    </source>
</evidence>
<feature type="transmembrane region" description="Helical" evidence="6">
    <location>
        <begin position="156"/>
        <end position="176"/>
    </location>
</feature>
<dbReference type="Pfam" id="PF07690">
    <property type="entry name" value="MFS_1"/>
    <property type="match status" value="1"/>
</dbReference>
<dbReference type="PANTHER" id="PTHR23513">
    <property type="entry name" value="INTEGRAL MEMBRANE EFFLUX PROTEIN-RELATED"/>
    <property type="match status" value="1"/>
</dbReference>
<dbReference type="InterPro" id="IPR011701">
    <property type="entry name" value="MFS"/>
</dbReference>
<accession>A0ABR8E5P8</accession>
<feature type="transmembrane region" description="Helical" evidence="6">
    <location>
        <begin position="343"/>
        <end position="363"/>
    </location>
</feature>
<feature type="transmembrane region" description="Helical" evidence="6">
    <location>
        <begin position="286"/>
        <end position="306"/>
    </location>
</feature>
<sequence>MNKNFVIFLLAYAISNFGNWLTFAAVSYLTFQNGGTTTVAILQIMPILTLSIFGSGIGLLVDYKPAKKTILFTMFFLGVQTLFYLFYQWQLYMFLMSIQAIFHFTFMAAYNRFFPALVEDSYLDKACGIVNLISQIAVTIGLTSGTYLTNIIGTKVFLIDVATFVIAIAAISTIPVEVKGILKKESINFTQTEKKYNFISDILEGIKYIINNEEYKTIVIFYTLAHVCWGLKDVIALAIVEKQLKLPLEWTGLYMATSTIAEIFASILIAHGLINSTSNSIQKIESGICLLSLSFVGTSLSSSPLIGFSFKFSEGFASAITGVICHNILLLRSPQNLRGRLSGIIGMLTNLSLLGGKLLAGIFSDLFTPQAVCGWVGGAVFIVTIIFIRKNLNKV</sequence>
<keyword evidence="2" id="KW-1003">Cell membrane</keyword>
<evidence type="ECO:0000256" key="5">
    <source>
        <dbReference type="ARBA" id="ARBA00023136"/>
    </source>
</evidence>
<keyword evidence="3 6" id="KW-0812">Transmembrane</keyword>
<comment type="subcellular location">
    <subcellularLocation>
        <location evidence="1">Cell membrane</location>
        <topology evidence="1">Multi-pass membrane protein</topology>
    </subcellularLocation>
</comment>
<feature type="transmembrane region" description="Helical" evidence="6">
    <location>
        <begin position="126"/>
        <end position="144"/>
    </location>
</feature>
<dbReference type="Proteomes" id="UP000623440">
    <property type="component" value="Unassembled WGS sequence"/>
</dbReference>
<reference evidence="7 8" key="1">
    <citation type="journal article" date="2020" name="ISME J.">
        <title>Comparative genomics reveals insights into cyanobacterial evolution and habitat adaptation.</title>
        <authorList>
            <person name="Chen M.Y."/>
            <person name="Teng W.K."/>
            <person name="Zhao L."/>
            <person name="Hu C.X."/>
            <person name="Zhou Y.K."/>
            <person name="Han B.P."/>
            <person name="Song L.R."/>
            <person name="Shu W.S."/>
        </authorList>
    </citation>
    <scope>NUCLEOTIDE SEQUENCE [LARGE SCALE GENOMIC DNA]</scope>
    <source>
        <strain evidence="7 8">FACHB-838</strain>
    </source>
</reference>
<organism evidence="7 8">
    <name type="scientific">Nostoc flagelliforme FACHB-838</name>
    <dbReference type="NCBI Taxonomy" id="2692904"/>
    <lineage>
        <taxon>Bacteria</taxon>
        <taxon>Bacillati</taxon>
        <taxon>Cyanobacteriota</taxon>
        <taxon>Cyanophyceae</taxon>
        <taxon>Nostocales</taxon>
        <taxon>Nostocaceae</taxon>
        <taxon>Nostoc</taxon>
    </lineage>
</organism>
<dbReference type="CDD" id="cd06173">
    <property type="entry name" value="MFS_MefA_like"/>
    <property type="match status" value="1"/>
</dbReference>
<feature type="transmembrane region" description="Helical" evidence="6">
    <location>
        <begin position="369"/>
        <end position="388"/>
    </location>
</feature>
<feature type="transmembrane region" description="Helical" evidence="6">
    <location>
        <begin position="93"/>
        <end position="114"/>
    </location>
</feature>
<dbReference type="SUPFAM" id="SSF103473">
    <property type="entry name" value="MFS general substrate transporter"/>
    <property type="match status" value="1"/>
</dbReference>
<evidence type="ECO:0000256" key="6">
    <source>
        <dbReference type="SAM" id="Phobius"/>
    </source>
</evidence>
<evidence type="ECO:0000313" key="8">
    <source>
        <dbReference type="Proteomes" id="UP000623440"/>
    </source>
</evidence>
<comment type="caution">
    <text evidence="7">The sequence shown here is derived from an EMBL/GenBank/DDBJ whole genome shotgun (WGS) entry which is preliminary data.</text>
</comment>
<dbReference type="Gene3D" id="1.20.1250.20">
    <property type="entry name" value="MFS general substrate transporter like domains"/>
    <property type="match status" value="1"/>
</dbReference>
<evidence type="ECO:0000256" key="4">
    <source>
        <dbReference type="ARBA" id="ARBA00022989"/>
    </source>
</evidence>
<feature type="transmembrane region" description="Helical" evidence="6">
    <location>
        <begin position="219"/>
        <end position="240"/>
    </location>
</feature>
<evidence type="ECO:0000256" key="1">
    <source>
        <dbReference type="ARBA" id="ARBA00004651"/>
    </source>
</evidence>
<feature type="transmembrane region" description="Helical" evidence="6">
    <location>
        <begin position="312"/>
        <end position="331"/>
    </location>
</feature>
<feature type="transmembrane region" description="Helical" evidence="6">
    <location>
        <begin position="40"/>
        <end position="63"/>
    </location>
</feature>
<evidence type="ECO:0000313" key="7">
    <source>
        <dbReference type="EMBL" id="MBD2535933.1"/>
    </source>
</evidence>
<feature type="transmembrane region" description="Helical" evidence="6">
    <location>
        <begin position="252"/>
        <end position="274"/>
    </location>
</feature>
<evidence type="ECO:0000256" key="2">
    <source>
        <dbReference type="ARBA" id="ARBA00022475"/>
    </source>
</evidence>
<dbReference type="EMBL" id="JACJSI010000356">
    <property type="protein sequence ID" value="MBD2535933.1"/>
    <property type="molecule type" value="Genomic_DNA"/>
</dbReference>
<keyword evidence="4 6" id="KW-1133">Transmembrane helix</keyword>
<protein>
    <submittedName>
        <fullName evidence="7">MFS transporter</fullName>
    </submittedName>
</protein>
<dbReference type="PANTHER" id="PTHR23513:SF6">
    <property type="entry name" value="MAJOR FACILITATOR SUPERFAMILY ASSOCIATED DOMAIN-CONTAINING PROTEIN"/>
    <property type="match status" value="1"/>
</dbReference>
<keyword evidence="8" id="KW-1185">Reference proteome</keyword>
<dbReference type="InterPro" id="IPR036259">
    <property type="entry name" value="MFS_trans_sf"/>
</dbReference>
<keyword evidence="5 6" id="KW-0472">Membrane</keyword>
<feature type="transmembrane region" description="Helical" evidence="6">
    <location>
        <begin position="70"/>
        <end position="87"/>
    </location>
</feature>
<gene>
    <name evidence="7" type="ORF">H6G97_44030</name>
</gene>